<keyword evidence="4" id="KW-1185">Reference proteome</keyword>
<feature type="domain" description="S1 motif" evidence="2">
    <location>
        <begin position="531"/>
        <end position="609"/>
    </location>
</feature>
<protein>
    <recommendedName>
        <fullName evidence="2">S1 motif domain-containing protein</fullName>
    </recommendedName>
</protein>
<dbReference type="Gene3D" id="2.40.50.140">
    <property type="entry name" value="Nucleic acid-binding proteins"/>
    <property type="match status" value="5"/>
</dbReference>
<dbReference type="InterPro" id="IPR003029">
    <property type="entry name" value="S1_domain"/>
</dbReference>
<accession>A0ABP0HYM7</accession>
<dbReference type="EMBL" id="CAXAMN010001603">
    <property type="protein sequence ID" value="CAK8995336.1"/>
    <property type="molecule type" value="Genomic_DNA"/>
</dbReference>
<feature type="domain" description="S1 motif" evidence="2">
    <location>
        <begin position="230"/>
        <end position="294"/>
    </location>
</feature>
<reference evidence="3 4" key="1">
    <citation type="submission" date="2024-02" db="EMBL/GenBank/DDBJ databases">
        <authorList>
            <person name="Chen Y."/>
            <person name="Shah S."/>
            <person name="Dougan E. K."/>
            <person name="Thang M."/>
            <person name="Chan C."/>
        </authorList>
    </citation>
    <scope>NUCLEOTIDE SEQUENCE [LARGE SCALE GENOMIC DNA]</scope>
</reference>
<feature type="domain" description="S1 motif" evidence="2">
    <location>
        <begin position="452"/>
        <end position="523"/>
    </location>
</feature>
<comment type="caution">
    <text evidence="3">The sequence shown here is derived from an EMBL/GenBank/DDBJ whole genome shotgun (WGS) entry which is preliminary data.</text>
</comment>
<dbReference type="InterPro" id="IPR045209">
    <property type="entry name" value="Rrp5"/>
</dbReference>
<feature type="domain" description="S1 motif" evidence="2">
    <location>
        <begin position="643"/>
        <end position="715"/>
    </location>
</feature>
<evidence type="ECO:0000259" key="2">
    <source>
        <dbReference type="PROSITE" id="PS50126"/>
    </source>
</evidence>
<feature type="domain" description="S1 motif" evidence="2">
    <location>
        <begin position="118"/>
        <end position="188"/>
    </location>
</feature>
<dbReference type="InterPro" id="IPR012340">
    <property type="entry name" value="NA-bd_OB-fold"/>
</dbReference>
<dbReference type="Pfam" id="PF23459">
    <property type="entry name" value="S1_RRP5"/>
    <property type="match status" value="1"/>
</dbReference>
<feature type="compositionally biased region" description="Basic residues" evidence="1">
    <location>
        <begin position="833"/>
        <end position="842"/>
    </location>
</feature>
<feature type="region of interest" description="Disordered" evidence="1">
    <location>
        <begin position="826"/>
        <end position="848"/>
    </location>
</feature>
<dbReference type="Proteomes" id="UP001642484">
    <property type="component" value="Unassembled WGS sequence"/>
</dbReference>
<dbReference type="InterPro" id="IPR057302">
    <property type="entry name" value="Rrp5_S1"/>
</dbReference>
<dbReference type="PANTHER" id="PTHR23270">
    <property type="entry name" value="PROGRAMMED CELL DEATH PROTEIN 11 PRE-RRNA PROCESSING PROTEIN RRP5"/>
    <property type="match status" value="1"/>
</dbReference>
<evidence type="ECO:0000313" key="4">
    <source>
        <dbReference type="Proteomes" id="UP001642484"/>
    </source>
</evidence>
<dbReference type="SMART" id="SM00316">
    <property type="entry name" value="S1"/>
    <property type="match status" value="6"/>
</dbReference>
<dbReference type="SUPFAM" id="SSF50249">
    <property type="entry name" value="Nucleic acid-binding proteins"/>
    <property type="match status" value="4"/>
</dbReference>
<feature type="domain" description="S1 motif" evidence="2">
    <location>
        <begin position="730"/>
        <end position="797"/>
    </location>
</feature>
<evidence type="ECO:0000313" key="3">
    <source>
        <dbReference type="EMBL" id="CAK8995336.1"/>
    </source>
</evidence>
<name>A0ABP0HYM7_9DINO</name>
<dbReference type="PANTHER" id="PTHR23270:SF10">
    <property type="entry name" value="PROTEIN RRP5 HOMOLOG"/>
    <property type="match status" value="1"/>
</dbReference>
<dbReference type="PROSITE" id="PS50126">
    <property type="entry name" value="S1"/>
    <property type="match status" value="6"/>
</dbReference>
<proteinExistence type="predicted"/>
<evidence type="ECO:0000256" key="1">
    <source>
        <dbReference type="SAM" id="MobiDB-lite"/>
    </source>
</evidence>
<dbReference type="Pfam" id="PF00575">
    <property type="entry name" value="S1"/>
    <property type="match status" value="2"/>
</dbReference>
<sequence length="848" mass="92418">MKVKFGEMDVREGTGGGSGGLGYIPIPHLSDDLDVAKSKYRKISAEVPCGELSQAALSSSTFKLHERGVVLARGHIPGYTKDAVEKQAAFVLISLKQSLVLASQAGSFVNQVADLQEGRFYSGYVKEVRDFGALICVGSWRLAGVAHKFELANRFVEDAGSVVSAGQSVRALVKNVDTQKHRFEADLRPTAVTDKTLLEREAEALRLSLTERNLEEIFPKGKSGKTLLPGSMVHAEVTKIEAYGLVLSVKGITAVALKENMPMKELKGMTVGKSLRCTILDFNAETGILDVSLQPELLEKHGKPQKGMELSVLPALSKKSYVICWSPKPAAVLFAPPYTPSTWKVPLKTLLHSLQVLCAAPVNLQGHVHATQLVDVGEPGSECHPAMPLQNFGRPTKDAGIIEARILRMKQRSQKKVKIWHLELTCRPSLQLKDNIDSYEKALIRWSTLKPGMVVAAAVLSVQKKLLWMEVAPGIRGRVGVLDCSADLAVLQSLSEHFQVGQVLSARVLHVKSSQKELDLSLLPSESEESGRICVGRLNKLNETNASAASATVQLPGRRWGSVHMTELFDVWAKQPTNRLKVGSLVPVKLLSTPDDSEPNESKKSLQSKRCEVSLRWSQVQGTKEAEEEQRFFSVKELKESGAKKVSGYVSSSGPFGVFVALSRTLTGRIKLKALSETHVMKEAVAKLYPPGLLLRDITVVELNEETDQVELSLRDSTGNTLTAEQLSVGDIVSGKVKAVESFGLFVRLENSTIDAFVHKSEISDSASTAVTSYKVGTKVAGKIVKIDGHKVGLTIKPSEMEGVEDASDSDLQEFLTKSGTKRKVEKVEKQKQLKKAKKTRNAKQSAA</sequence>
<gene>
    <name evidence="3" type="ORF">CCMP2556_LOCUS3991</name>
</gene>
<organism evidence="3 4">
    <name type="scientific">Durusdinium trenchii</name>
    <dbReference type="NCBI Taxonomy" id="1381693"/>
    <lineage>
        <taxon>Eukaryota</taxon>
        <taxon>Sar</taxon>
        <taxon>Alveolata</taxon>
        <taxon>Dinophyceae</taxon>
        <taxon>Suessiales</taxon>
        <taxon>Symbiodiniaceae</taxon>
        <taxon>Durusdinium</taxon>
    </lineage>
</organism>